<evidence type="ECO:0000313" key="2">
    <source>
        <dbReference type="WBParaSite" id="RSKR_0000183700.1"/>
    </source>
</evidence>
<sequence length="492" mass="56668">MASNKNNTAGVMMPLTGNESQEDSVNQYQRDKANHARLTIESYYAQALLQCAERENRKIELEKNLDKFAISDGDKEKRRANQAVKETNFLRQRRTKLSVADFQSLKIIGRGAFGEVRLVQKADTGHIYAMKILKKLDMLEKEQTAHVRAERDILSIADCEWVVTMYFSFQDRINLYLVMEFLPGGDMMTLLIKREILSEEETRFYIAETALAIQAIHNMNFLHRDVKPDNILIDTRGHIKLSDFGLCTGLKNIHRTEHYRNWPSRLPTDFVSKPFESKRKAETWKKNRRAYAYSTVGTPDYIAPEVFHSTGYTKTCDWWSLGVIMYEMLIGYPPFCSETPQETYRKVVNFQQALQFPPEIPVSAQAKMTIKRMICESETRLGNTSGITELKENPFFAKVPWNNIRETTAPIRFDIRGIADTSNFDDFAEVEMNFCASPEEVTTQGLGPPDKGEFLHYTFQRFQNLTYKLQEYHSRPTAEEALSGSTNSNSPL</sequence>
<organism evidence="1 2">
    <name type="scientific">Rhabditophanes sp. KR3021</name>
    <dbReference type="NCBI Taxonomy" id="114890"/>
    <lineage>
        <taxon>Eukaryota</taxon>
        <taxon>Metazoa</taxon>
        <taxon>Ecdysozoa</taxon>
        <taxon>Nematoda</taxon>
        <taxon>Chromadorea</taxon>
        <taxon>Rhabditida</taxon>
        <taxon>Tylenchina</taxon>
        <taxon>Panagrolaimomorpha</taxon>
        <taxon>Strongyloidoidea</taxon>
        <taxon>Alloionematidae</taxon>
        <taxon>Rhabditophanes</taxon>
    </lineage>
</organism>
<accession>A0AC35TKL3</accession>
<evidence type="ECO:0000313" key="1">
    <source>
        <dbReference type="Proteomes" id="UP000095286"/>
    </source>
</evidence>
<proteinExistence type="predicted"/>
<dbReference type="WBParaSite" id="RSKR_0000183700.1">
    <property type="protein sequence ID" value="RSKR_0000183700.1"/>
    <property type="gene ID" value="RSKR_0000183700"/>
</dbReference>
<dbReference type="Proteomes" id="UP000095286">
    <property type="component" value="Unplaced"/>
</dbReference>
<protein>
    <submittedName>
        <fullName evidence="2">Serine/threonine-protein kinase 38</fullName>
    </submittedName>
</protein>
<name>A0AC35TKL3_9BILA</name>
<reference evidence="2" key="1">
    <citation type="submission" date="2016-11" db="UniProtKB">
        <authorList>
            <consortium name="WormBaseParasite"/>
        </authorList>
    </citation>
    <scope>IDENTIFICATION</scope>
    <source>
        <strain evidence="2">KR3021</strain>
    </source>
</reference>